<protein>
    <submittedName>
        <fullName evidence="3">Actin-binding LIM protein 3</fullName>
    </submittedName>
</protein>
<dbReference type="AlphaFoldDB" id="A0A0N0P9R4"/>
<dbReference type="PANTHER" id="PTHR24213:SF9">
    <property type="entry name" value="UNCOORDINATED 115A, ISOFORM B-RELATED"/>
    <property type="match status" value="1"/>
</dbReference>
<dbReference type="Pfam" id="PF02209">
    <property type="entry name" value="VHP"/>
    <property type="match status" value="1"/>
</dbReference>
<evidence type="ECO:0000259" key="2">
    <source>
        <dbReference type="PROSITE" id="PS51089"/>
    </source>
</evidence>
<keyword evidence="4" id="KW-1185">Reference proteome</keyword>
<evidence type="ECO:0000313" key="3">
    <source>
        <dbReference type="EMBL" id="KPJ02978.1"/>
    </source>
</evidence>
<dbReference type="PANTHER" id="PTHR24213">
    <property type="entry name" value="ACTIN-BINDING LIM PROTEIN"/>
    <property type="match status" value="1"/>
</dbReference>
<gene>
    <name evidence="3" type="ORF">RR46_00960</name>
</gene>
<dbReference type="GO" id="GO:0007010">
    <property type="term" value="P:cytoskeleton organization"/>
    <property type="evidence" value="ECO:0007669"/>
    <property type="project" value="InterPro"/>
</dbReference>
<dbReference type="GO" id="GO:0015629">
    <property type="term" value="C:actin cytoskeleton"/>
    <property type="evidence" value="ECO:0007669"/>
    <property type="project" value="TreeGrafter"/>
</dbReference>
<name>A0A0N0P9R4_PAPXU</name>
<dbReference type="Proteomes" id="UP000053268">
    <property type="component" value="Unassembled WGS sequence"/>
</dbReference>
<dbReference type="GO" id="GO:0051015">
    <property type="term" value="F:actin filament binding"/>
    <property type="evidence" value="ECO:0007669"/>
    <property type="project" value="TreeGrafter"/>
</dbReference>
<sequence length="348" mass="37077">MCRVLGAGEGGAGGGGGGRSSTLPPGARLAHLSQVTRGPVGPRFYNYLVVSSLRAAPRPGYGLAARSHTFSSSTAGDFTFSGLTAGDKTHSTDFSSGKSDMRTDLCGKCVPHHLPPPPSHHLPPPHLPDTLLTYIPLHTSLSIICQSVELDTITSHTFDIATLAQTSCSTSYRLELRRYTSLAYVQFIYFVRTCSPDSTALTSVARTPQHYLSAGSITDVDRSAVSTEGGVVVRGGSAAGGGAVLGGTGAGVGGAVSAMGGVGPRGGGVRRSLPNMATSHLLHEPAKLYPYHLLLITNYRLPPDVDRLNLERHLSDVEFEAILQVTRAEFYRLPQWRRNELKRRARLF</sequence>
<accession>A0A0N0P9R4</accession>
<feature type="compositionally biased region" description="Gly residues" evidence="1">
    <location>
        <begin position="7"/>
        <end position="19"/>
    </location>
</feature>
<evidence type="ECO:0000256" key="1">
    <source>
        <dbReference type="SAM" id="MobiDB-lite"/>
    </source>
</evidence>
<dbReference type="Gene3D" id="1.10.950.10">
    <property type="entry name" value="Villin headpiece domain"/>
    <property type="match status" value="1"/>
</dbReference>
<dbReference type="PROSITE" id="PS51089">
    <property type="entry name" value="HP"/>
    <property type="match status" value="1"/>
</dbReference>
<dbReference type="GO" id="GO:0030032">
    <property type="term" value="P:lamellipodium assembly"/>
    <property type="evidence" value="ECO:0007669"/>
    <property type="project" value="TreeGrafter"/>
</dbReference>
<dbReference type="SMART" id="SM00153">
    <property type="entry name" value="VHP"/>
    <property type="match status" value="1"/>
</dbReference>
<proteinExistence type="predicted"/>
<feature type="region of interest" description="Disordered" evidence="1">
    <location>
        <begin position="1"/>
        <end position="26"/>
    </location>
</feature>
<organism evidence="3 4">
    <name type="scientific">Papilio xuthus</name>
    <name type="common">Asian swallowtail butterfly</name>
    <dbReference type="NCBI Taxonomy" id="66420"/>
    <lineage>
        <taxon>Eukaryota</taxon>
        <taxon>Metazoa</taxon>
        <taxon>Ecdysozoa</taxon>
        <taxon>Arthropoda</taxon>
        <taxon>Hexapoda</taxon>
        <taxon>Insecta</taxon>
        <taxon>Pterygota</taxon>
        <taxon>Neoptera</taxon>
        <taxon>Endopterygota</taxon>
        <taxon>Lepidoptera</taxon>
        <taxon>Glossata</taxon>
        <taxon>Ditrysia</taxon>
        <taxon>Papilionoidea</taxon>
        <taxon>Papilionidae</taxon>
        <taxon>Papilioninae</taxon>
        <taxon>Papilio</taxon>
    </lineage>
</organism>
<dbReference type="InterPro" id="IPR036886">
    <property type="entry name" value="Villin_headpiece_dom_sf"/>
</dbReference>
<dbReference type="InterPro" id="IPR003128">
    <property type="entry name" value="Villin_headpiece"/>
</dbReference>
<reference evidence="3 4" key="1">
    <citation type="journal article" date="2015" name="Nat. Commun.">
        <title>Outbred genome sequencing and CRISPR/Cas9 gene editing in butterflies.</title>
        <authorList>
            <person name="Li X."/>
            <person name="Fan D."/>
            <person name="Zhang W."/>
            <person name="Liu G."/>
            <person name="Zhang L."/>
            <person name="Zhao L."/>
            <person name="Fang X."/>
            <person name="Chen L."/>
            <person name="Dong Y."/>
            <person name="Chen Y."/>
            <person name="Ding Y."/>
            <person name="Zhao R."/>
            <person name="Feng M."/>
            <person name="Zhu Y."/>
            <person name="Feng Y."/>
            <person name="Jiang X."/>
            <person name="Zhu D."/>
            <person name="Xiang H."/>
            <person name="Feng X."/>
            <person name="Li S."/>
            <person name="Wang J."/>
            <person name="Zhang G."/>
            <person name="Kronforst M.R."/>
            <person name="Wang W."/>
        </authorList>
    </citation>
    <scope>NUCLEOTIDE SEQUENCE [LARGE SCALE GENOMIC DNA]</scope>
    <source>
        <strain evidence="3">Ya'a_city_454_Px</strain>
        <tissue evidence="3">Whole body</tissue>
    </source>
</reference>
<feature type="domain" description="HP" evidence="2">
    <location>
        <begin position="283"/>
        <end position="348"/>
    </location>
</feature>
<dbReference type="SUPFAM" id="SSF47050">
    <property type="entry name" value="VHP, Villin headpiece domain"/>
    <property type="match status" value="1"/>
</dbReference>
<evidence type="ECO:0000313" key="4">
    <source>
        <dbReference type="Proteomes" id="UP000053268"/>
    </source>
</evidence>
<dbReference type="EMBL" id="KQ459199">
    <property type="protein sequence ID" value="KPJ02978.1"/>
    <property type="molecule type" value="Genomic_DNA"/>
</dbReference>
<dbReference type="InterPro" id="IPR051618">
    <property type="entry name" value="Actin-binding_LIM"/>
</dbReference>
<dbReference type="STRING" id="66420.A0A0N0P9R4"/>